<dbReference type="FunFam" id="3.40.640.10:FF:000089">
    <property type="entry name" value="Aminotransferase, DegT/DnrJ/EryC1/StrS family"/>
    <property type="match status" value="1"/>
</dbReference>
<dbReference type="CDD" id="cd00616">
    <property type="entry name" value="AHBA_syn"/>
    <property type="match status" value="1"/>
</dbReference>
<dbReference type="AlphaFoldDB" id="Q7VDQ2"/>
<keyword evidence="6" id="KW-0032">Aminotransferase</keyword>
<dbReference type="PANTHER" id="PTHR30244">
    <property type="entry name" value="TRANSAMINASE"/>
    <property type="match status" value="1"/>
</dbReference>
<evidence type="ECO:0000256" key="4">
    <source>
        <dbReference type="PIRSR" id="PIRSR000390-2"/>
    </source>
</evidence>
<dbReference type="InterPro" id="IPR015421">
    <property type="entry name" value="PyrdxlP-dep_Trfase_major"/>
</dbReference>
<dbReference type="SUPFAM" id="SSF53383">
    <property type="entry name" value="PLP-dependent transferases"/>
    <property type="match status" value="1"/>
</dbReference>
<evidence type="ECO:0000313" key="7">
    <source>
        <dbReference type="Proteomes" id="UP000001420"/>
    </source>
</evidence>
<dbReference type="HOGENOM" id="CLU_033332_7_2_3"/>
<proteinExistence type="inferred from homology"/>
<evidence type="ECO:0000256" key="2">
    <source>
        <dbReference type="ARBA" id="ARBA00037999"/>
    </source>
</evidence>
<dbReference type="InterPro" id="IPR015424">
    <property type="entry name" value="PyrdxlP-dep_Trfase"/>
</dbReference>
<evidence type="ECO:0000256" key="5">
    <source>
        <dbReference type="RuleBase" id="RU004508"/>
    </source>
</evidence>
<dbReference type="Proteomes" id="UP000001420">
    <property type="component" value="Chromosome"/>
</dbReference>
<name>Q7VDQ2_PROMA</name>
<dbReference type="eggNOG" id="COG0399">
    <property type="taxonomic scope" value="Bacteria"/>
</dbReference>
<dbReference type="Gene3D" id="3.90.1150.10">
    <property type="entry name" value="Aspartate Aminotransferase, domain 1"/>
    <property type="match status" value="1"/>
</dbReference>
<dbReference type="EnsemblBacteria" id="AAP99362">
    <property type="protein sequence ID" value="AAP99362"/>
    <property type="gene ID" value="Pro_0316"/>
</dbReference>
<dbReference type="PIRSF" id="PIRSF000390">
    <property type="entry name" value="PLP_StrS"/>
    <property type="match status" value="1"/>
</dbReference>
<evidence type="ECO:0000256" key="1">
    <source>
        <dbReference type="ARBA" id="ARBA00022898"/>
    </source>
</evidence>
<keyword evidence="1 4" id="KW-0663">Pyridoxal phosphate</keyword>
<dbReference type="Pfam" id="PF01041">
    <property type="entry name" value="DegT_DnrJ_EryC1"/>
    <property type="match status" value="2"/>
</dbReference>
<dbReference type="GO" id="GO:0000271">
    <property type="term" value="P:polysaccharide biosynthetic process"/>
    <property type="evidence" value="ECO:0007669"/>
    <property type="project" value="TreeGrafter"/>
</dbReference>
<dbReference type="PATRIC" id="fig|167539.5.peg.325"/>
<dbReference type="PANTHER" id="PTHR30244:SF36">
    <property type="entry name" value="3-OXO-GLUCOSE-6-PHOSPHATE:GLUTAMATE AMINOTRANSFERASE"/>
    <property type="match status" value="1"/>
</dbReference>
<dbReference type="STRING" id="167539.Pro_0316"/>
<dbReference type="InterPro" id="IPR015422">
    <property type="entry name" value="PyrdxlP-dep_Trfase_small"/>
</dbReference>
<dbReference type="KEGG" id="pma:Pro_0316"/>
<gene>
    <name evidence="6" type="primary">wecE</name>
    <name evidence="6" type="ordered locus">Pro_0316</name>
</gene>
<dbReference type="GO" id="GO:0030170">
    <property type="term" value="F:pyridoxal phosphate binding"/>
    <property type="evidence" value="ECO:0007669"/>
    <property type="project" value="TreeGrafter"/>
</dbReference>
<protein>
    <submittedName>
        <fullName evidence="6">DegT/DnrJ/EryC1/StrS aminotransferase family enzyme</fullName>
    </submittedName>
</protein>
<keyword evidence="6" id="KW-0808">Transferase</keyword>
<accession>Q7VDQ2</accession>
<organism evidence="6 7">
    <name type="scientific">Prochlorococcus marinus (strain SARG / CCMP1375 / SS120)</name>
    <dbReference type="NCBI Taxonomy" id="167539"/>
    <lineage>
        <taxon>Bacteria</taxon>
        <taxon>Bacillati</taxon>
        <taxon>Cyanobacteriota</taxon>
        <taxon>Cyanophyceae</taxon>
        <taxon>Synechococcales</taxon>
        <taxon>Prochlorococcaceae</taxon>
        <taxon>Prochlorococcus</taxon>
    </lineage>
</organism>
<keyword evidence="7" id="KW-1185">Reference proteome</keyword>
<comment type="similarity">
    <text evidence="2 5">Belongs to the DegT/DnrJ/EryC1 family.</text>
</comment>
<dbReference type="OrthoDB" id="9810913at2"/>
<dbReference type="EMBL" id="AE017126">
    <property type="protein sequence ID" value="AAP99362.1"/>
    <property type="molecule type" value="Genomic_DNA"/>
</dbReference>
<evidence type="ECO:0000256" key="3">
    <source>
        <dbReference type="PIRSR" id="PIRSR000390-1"/>
    </source>
</evidence>
<evidence type="ECO:0000313" key="6">
    <source>
        <dbReference type="EMBL" id="AAP99362.1"/>
    </source>
</evidence>
<feature type="modified residue" description="N6-(pyridoxal phosphate)lysine" evidence="4">
    <location>
        <position position="186"/>
    </location>
</feature>
<dbReference type="Gene3D" id="3.40.640.10">
    <property type="entry name" value="Type I PLP-dependent aspartate aminotransferase-like (Major domain)"/>
    <property type="match status" value="1"/>
</dbReference>
<dbReference type="GO" id="GO:0008483">
    <property type="term" value="F:transaminase activity"/>
    <property type="evidence" value="ECO:0007669"/>
    <property type="project" value="UniProtKB-KW"/>
</dbReference>
<feature type="active site" description="Proton acceptor" evidence="3">
    <location>
        <position position="186"/>
    </location>
</feature>
<dbReference type="RefSeq" id="WP_011124471.1">
    <property type="nucleotide sequence ID" value="NC_005042.1"/>
</dbReference>
<dbReference type="InterPro" id="IPR000653">
    <property type="entry name" value="DegT/StrS_aminotransferase"/>
</dbReference>
<sequence length="395" mass="43432">MQVPPFTLEKQLSEIGQDLDEAVSRVVKSGIYIGGSEVLKFEQSFADAVGVSFAIGCNSGTDALVLALRALNIGPMDEVITPSFSFFATAEAISNVGATPVFVDVDPTNYLLDIELIEAAITPLTKAILPVHLFGCPVNMTKIVSLAKKNGIKVIEDCAQAVGTQWDGKPVGSIGDIGCFSFFPTKNLGAAGDAGAVTTNDPELAERIRELAIHGMPRRYFHTELGYNSRLDAVQAAILNVKLPILDKWITQRKEIAKRYINLLKGLSDLALPSFCEKNNDIHSWNQFVIRVKDCSKEEKVKGIKKIENICKDLPESDARDTLKDRLLHDGVNTIIYYPIPIHLQPAYKKLGYKVNNLPNTESLCSQVLSLPIFPELTLEEQEYVVNSIKKSLKD</sequence>
<reference evidence="6 7" key="1">
    <citation type="journal article" date="2003" name="Proc. Natl. Acad. Sci. U.S.A.">
        <title>Genome sequence of the cyanobacterium Prochlorococcus marinus SS120, a nearly minimal oxyphototrophic genome.</title>
        <authorList>
            <person name="Dufresne A."/>
            <person name="Salanoubat M."/>
            <person name="Partensky F."/>
            <person name="Artiguenave F."/>
            <person name="Axmann I.M."/>
            <person name="Barbe V."/>
            <person name="Duprat S."/>
            <person name="Galperin M.Y."/>
            <person name="Koonin E.V."/>
            <person name="Le Gall F."/>
            <person name="Makarova K.S."/>
            <person name="Ostrowski M."/>
            <person name="Oztas S."/>
            <person name="Robert C."/>
            <person name="Rogozin I.B."/>
            <person name="Scanlan D.J."/>
            <person name="Tandeau de Marsac N."/>
            <person name="Weissenbach J."/>
            <person name="Wincker P."/>
            <person name="Wolf Y.I."/>
            <person name="Hess W.R."/>
        </authorList>
    </citation>
    <scope>NUCLEOTIDE SEQUENCE [LARGE SCALE GENOMIC DNA]</scope>
    <source>
        <strain evidence="7">SARG / CCMP1375 / SS120</strain>
    </source>
</reference>